<dbReference type="Pfam" id="PF06983">
    <property type="entry name" value="3-dmu-9_3-mt"/>
    <property type="match status" value="1"/>
</dbReference>
<evidence type="ECO:0000313" key="3">
    <source>
        <dbReference type="Proteomes" id="UP001279642"/>
    </source>
</evidence>
<feature type="domain" description="PhnB-like" evidence="1">
    <location>
        <begin position="3"/>
        <end position="142"/>
    </location>
</feature>
<dbReference type="InterPro" id="IPR029068">
    <property type="entry name" value="Glyas_Bleomycin-R_OHBP_Dase"/>
</dbReference>
<name>A0ABU5EFX5_9PROT</name>
<dbReference type="Proteomes" id="UP001279642">
    <property type="component" value="Unassembled WGS sequence"/>
</dbReference>
<dbReference type="PANTHER" id="PTHR33990">
    <property type="entry name" value="PROTEIN YJDN-RELATED"/>
    <property type="match status" value="1"/>
</dbReference>
<evidence type="ECO:0000259" key="1">
    <source>
        <dbReference type="Pfam" id="PF06983"/>
    </source>
</evidence>
<protein>
    <submittedName>
        <fullName evidence="2">VOC family protein</fullName>
    </submittedName>
</protein>
<accession>A0ABU5EFX5</accession>
<reference evidence="2 3" key="1">
    <citation type="journal article" date="2016" name="Antonie Van Leeuwenhoek">
        <title>Dongia soli sp. nov., isolated from soil from Dokdo, Korea.</title>
        <authorList>
            <person name="Kim D.U."/>
            <person name="Lee H."/>
            <person name="Kim H."/>
            <person name="Kim S.G."/>
            <person name="Ka J.O."/>
        </authorList>
    </citation>
    <scope>NUCLEOTIDE SEQUENCE [LARGE SCALE GENOMIC DNA]</scope>
    <source>
        <strain evidence="2 3">D78</strain>
    </source>
</reference>
<dbReference type="RefSeq" id="WP_320509570.1">
    <property type="nucleotide sequence ID" value="NZ_JAXCLW010000005.1"/>
</dbReference>
<dbReference type="CDD" id="cd06588">
    <property type="entry name" value="PhnB_like"/>
    <property type="match status" value="1"/>
</dbReference>
<organism evidence="2 3">
    <name type="scientific">Dongia soli</name>
    <dbReference type="NCBI Taxonomy" id="600628"/>
    <lineage>
        <taxon>Bacteria</taxon>
        <taxon>Pseudomonadati</taxon>
        <taxon>Pseudomonadota</taxon>
        <taxon>Alphaproteobacteria</taxon>
        <taxon>Rhodospirillales</taxon>
        <taxon>Dongiaceae</taxon>
        <taxon>Dongia</taxon>
    </lineage>
</organism>
<sequence length="145" mass="16028">MEVQPYLFFDGRCEEAIEFYRKTLKAEVVMMMRFKDNPDLKANQGKPQQEAAACMPADLNKIMHSALRIGETMILASDGRGEGKPEFKGISLALTAASESEADQVFAALSDGGQVQLPLTKTFFSPRFGIVADRFGVNWMVVTKS</sequence>
<comment type="caution">
    <text evidence="2">The sequence shown here is derived from an EMBL/GenBank/DDBJ whole genome shotgun (WGS) entry which is preliminary data.</text>
</comment>
<dbReference type="SUPFAM" id="SSF54593">
    <property type="entry name" value="Glyoxalase/Bleomycin resistance protein/Dihydroxybiphenyl dioxygenase"/>
    <property type="match status" value="1"/>
</dbReference>
<proteinExistence type="predicted"/>
<dbReference type="InterPro" id="IPR028973">
    <property type="entry name" value="PhnB-like"/>
</dbReference>
<dbReference type="Gene3D" id="3.10.180.10">
    <property type="entry name" value="2,3-Dihydroxybiphenyl 1,2-Dioxygenase, domain 1"/>
    <property type="match status" value="1"/>
</dbReference>
<dbReference type="EMBL" id="JAXCLW010000005">
    <property type="protein sequence ID" value="MDY0884496.1"/>
    <property type="molecule type" value="Genomic_DNA"/>
</dbReference>
<evidence type="ECO:0000313" key="2">
    <source>
        <dbReference type="EMBL" id="MDY0884496.1"/>
    </source>
</evidence>
<dbReference type="PANTHER" id="PTHR33990:SF1">
    <property type="entry name" value="PROTEIN YJDN"/>
    <property type="match status" value="1"/>
</dbReference>
<keyword evidence="3" id="KW-1185">Reference proteome</keyword>
<gene>
    <name evidence="2" type="ORF">SMD27_16755</name>
</gene>